<dbReference type="PANTHER" id="PTHR10730">
    <property type="entry name" value="PROCOLLAGEN-LYSINE,2-OXOGLUTARATE 5-DIOXYGENASE/GLYCOSYLTRANSFERASE 25 FAMILY MEMBER"/>
    <property type="match status" value="1"/>
</dbReference>
<dbReference type="InterPro" id="IPR050757">
    <property type="entry name" value="Collagen_mod_GT25"/>
</dbReference>
<dbReference type="AlphaFoldDB" id="A0A183ISV3"/>
<gene>
    <name evidence="9" type="ORF">SBAD_LOCUS6700</name>
</gene>
<dbReference type="PANTHER" id="PTHR10730:SF45">
    <property type="entry name" value="PROCOLLAGEN-LYSINE,2-OXOGLUTARATE 5-DIOXYGENASE"/>
    <property type="match status" value="1"/>
</dbReference>
<dbReference type="Gene3D" id="2.60.120.620">
    <property type="entry name" value="q2cbj1_9rhob like domain"/>
    <property type="match status" value="1"/>
</dbReference>
<dbReference type="Pfam" id="PF25342">
    <property type="entry name" value="GT_PLOD"/>
    <property type="match status" value="1"/>
</dbReference>
<evidence type="ECO:0000256" key="1">
    <source>
        <dbReference type="ARBA" id="ARBA00001961"/>
    </source>
</evidence>
<evidence type="ECO:0000256" key="6">
    <source>
        <dbReference type="ARBA" id="ARBA00023004"/>
    </source>
</evidence>
<dbReference type="InterPro" id="IPR044861">
    <property type="entry name" value="IPNS-like_FE2OG_OXY"/>
</dbReference>
<evidence type="ECO:0000313" key="9">
    <source>
        <dbReference type="EMBL" id="VDP10604.1"/>
    </source>
</evidence>
<keyword evidence="2" id="KW-0479">Metal-binding</keyword>
<evidence type="ECO:0000256" key="2">
    <source>
        <dbReference type="ARBA" id="ARBA00022723"/>
    </source>
</evidence>
<feature type="domain" description="Fe2OG dioxygenase" evidence="8">
    <location>
        <begin position="545"/>
        <end position="639"/>
    </location>
</feature>
<accession>A0A183ISV3</accession>
<keyword evidence="5" id="KW-0560">Oxidoreductase</keyword>
<dbReference type="PROSITE" id="PS51471">
    <property type="entry name" value="FE2OG_OXY"/>
    <property type="match status" value="1"/>
</dbReference>
<dbReference type="Proteomes" id="UP000270296">
    <property type="component" value="Unassembled WGS sequence"/>
</dbReference>
<sequence>MAAVSDVSLIGRRTTLKDNEVPSLAGGSQQVRLLREALHEYKNDDNLIVLFFDSYDVIVNADAEEILNRFYKHEAKVLFSADGNCWPDSTLAMKYPIVKFGKRYLNSGAFVGYAPEVYKMITHQPIDDGENDQLFYTMLYLDDHLREELNIKLDSTSEIFQNLKGAVEDVSIDLSLPDKGPQLANNAYGTLPVIVHAAGSSRIHLNNFGNYLANWWNPKDGCVACHENTILLEQEDQQKWPTVQLSIFFVRAAPFIEFFFEYLMKLNYPKSRISLFIYNKKRCDYLFSVDSEVHLDNPETLHLLIEANSNNLTRSFIAPLVVRLGKLWSNFWGAVTQDGFYARSFDYTAILNERRGLWNVPYVTNIYLIKSSRLAELKDAYSYAVAQDADMSFCQFCRDSGYFMFVDSQHYYGHLLDPEDFDTSVIHPDLYNIFQNKFDWERKYLHENYSNVLKPHYNFTLPCPDVYWFPLFSREFCRHLIDIMENFGKWSGGKNQDERLAGGYENVPTRDIHLNQVGFERQWLYILDTYVRPVQELVYLGYSKQPPRAIMNFVVRYHPDEQASLRPHHDASTYTTSTALNQVGSDYEGGGVRYVRYNCSIVDIEPGWTVLQPGRLTHYHEGLPTKKGIRYILVSFVDP</sequence>
<reference evidence="9 10" key="2">
    <citation type="submission" date="2018-11" db="EMBL/GenBank/DDBJ databases">
        <authorList>
            <consortium name="Pathogen Informatics"/>
        </authorList>
    </citation>
    <scope>NUCLEOTIDE SEQUENCE [LARGE SCALE GENOMIC DNA]</scope>
</reference>
<evidence type="ECO:0000256" key="3">
    <source>
        <dbReference type="ARBA" id="ARBA00022729"/>
    </source>
</evidence>
<evidence type="ECO:0000256" key="4">
    <source>
        <dbReference type="ARBA" id="ARBA00022964"/>
    </source>
</evidence>
<dbReference type="InterPro" id="IPR006620">
    <property type="entry name" value="Pro_4_hyd_alph"/>
</dbReference>
<evidence type="ECO:0000259" key="8">
    <source>
        <dbReference type="PROSITE" id="PS51471"/>
    </source>
</evidence>
<evidence type="ECO:0000313" key="10">
    <source>
        <dbReference type="Proteomes" id="UP000270296"/>
    </source>
</evidence>
<evidence type="ECO:0000256" key="5">
    <source>
        <dbReference type="ARBA" id="ARBA00023002"/>
    </source>
</evidence>
<reference evidence="11" key="1">
    <citation type="submission" date="2016-06" db="UniProtKB">
        <authorList>
            <consortium name="WormBaseParasite"/>
        </authorList>
    </citation>
    <scope>IDENTIFICATION</scope>
</reference>
<dbReference type="SMART" id="SM00702">
    <property type="entry name" value="P4Hc"/>
    <property type="match status" value="1"/>
</dbReference>
<dbReference type="InterPro" id="IPR005123">
    <property type="entry name" value="Oxoglu/Fe-dep_dioxygenase_dom"/>
</dbReference>
<dbReference type="EMBL" id="UZAM01009964">
    <property type="protein sequence ID" value="VDP10604.1"/>
    <property type="molecule type" value="Genomic_DNA"/>
</dbReference>
<name>A0A183ISV3_9BILA</name>
<dbReference type="GO" id="GO:0005783">
    <property type="term" value="C:endoplasmic reticulum"/>
    <property type="evidence" value="ECO:0007669"/>
    <property type="project" value="TreeGrafter"/>
</dbReference>
<organism evidence="11">
    <name type="scientific">Soboliphyme baturini</name>
    <dbReference type="NCBI Taxonomy" id="241478"/>
    <lineage>
        <taxon>Eukaryota</taxon>
        <taxon>Metazoa</taxon>
        <taxon>Ecdysozoa</taxon>
        <taxon>Nematoda</taxon>
        <taxon>Enoplea</taxon>
        <taxon>Dorylaimia</taxon>
        <taxon>Dioctophymatida</taxon>
        <taxon>Dioctophymatoidea</taxon>
        <taxon>Soboliphymatidae</taxon>
        <taxon>Soboliphyme</taxon>
    </lineage>
</organism>
<dbReference type="GO" id="GO:0008475">
    <property type="term" value="F:procollagen-lysine 5-dioxygenase activity"/>
    <property type="evidence" value="ECO:0007669"/>
    <property type="project" value="TreeGrafter"/>
</dbReference>
<dbReference type="WBParaSite" id="SBAD_0000696101-mRNA-1">
    <property type="protein sequence ID" value="SBAD_0000696101-mRNA-1"/>
    <property type="gene ID" value="SBAD_0000696101"/>
</dbReference>
<protein>
    <submittedName>
        <fullName evidence="11">Fe2OG dioxygenase domain-containing protein</fullName>
    </submittedName>
</protein>
<keyword evidence="7" id="KW-0325">Glycoprotein</keyword>
<evidence type="ECO:0000256" key="7">
    <source>
        <dbReference type="ARBA" id="ARBA00023180"/>
    </source>
</evidence>
<dbReference type="GO" id="GO:0031418">
    <property type="term" value="F:L-ascorbic acid binding"/>
    <property type="evidence" value="ECO:0007669"/>
    <property type="project" value="InterPro"/>
</dbReference>
<dbReference type="InterPro" id="IPR057589">
    <property type="entry name" value="GT_PLOD"/>
</dbReference>
<dbReference type="OrthoDB" id="69177at2759"/>
<keyword evidence="6" id="KW-0408">Iron</keyword>
<proteinExistence type="predicted"/>
<evidence type="ECO:0000313" key="11">
    <source>
        <dbReference type="WBParaSite" id="SBAD_0000696101-mRNA-1"/>
    </source>
</evidence>
<keyword evidence="4" id="KW-0223">Dioxygenase</keyword>
<keyword evidence="3" id="KW-0732">Signal</keyword>
<keyword evidence="10" id="KW-1185">Reference proteome</keyword>
<dbReference type="GO" id="GO:0005506">
    <property type="term" value="F:iron ion binding"/>
    <property type="evidence" value="ECO:0007669"/>
    <property type="project" value="InterPro"/>
</dbReference>
<comment type="cofactor">
    <cofactor evidence="1">
        <name>L-ascorbate</name>
        <dbReference type="ChEBI" id="CHEBI:38290"/>
    </cofactor>
</comment>
<dbReference type="Pfam" id="PF03171">
    <property type="entry name" value="2OG-FeII_Oxy"/>
    <property type="match status" value="1"/>
</dbReference>